<dbReference type="PATRIC" id="fig|907348.3.peg.945"/>
<gene>
    <name evidence="1" type="ORF">TresaDRAFT_1494</name>
</gene>
<proteinExistence type="predicted"/>
<dbReference type="EMBL" id="AGRW01000041">
    <property type="protein sequence ID" value="EIC02230.1"/>
    <property type="molecule type" value="Genomic_DNA"/>
</dbReference>
<dbReference type="AlphaFoldDB" id="H7EJJ2"/>
<dbReference type="Proteomes" id="UP000003571">
    <property type="component" value="Unassembled WGS sequence"/>
</dbReference>
<name>H7EJJ2_9SPIR</name>
<keyword evidence="2" id="KW-1185">Reference proteome</keyword>
<evidence type="ECO:0000313" key="1">
    <source>
        <dbReference type="EMBL" id="EIC02230.1"/>
    </source>
</evidence>
<evidence type="ECO:0000313" key="2">
    <source>
        <dbReference type="Proteomes" id="UP000003571"/>
    </source>
</evidence>
<organism evidence="1 2">
    <name type="scientific">Treponema saccharophilum DSM 2985</name>
    <dbReference type="NCBI Taxonomy" id="907348"/>
    <lineage>
        <taxon>Bacteria</taxon>
        <taxon>Pseudomonadati</taxon>
        <taxon>Spirochaetota</taxon>
        <taxon>Spirochaetia</taxon>
        <taxon>Spirochaetales</taxon>
        <taxon>Treponemataceae</taxon>
        <taxon>Treponema</taxon>
    </lineage>
</organism>
<protein>
    <submittedName>
        <fullName evidence="1">Uncharacterized protein</fullName>
    </submittedName>
</protein>
<dbReference type="STRING" id="907348.TresaDRAFT_1494"/>
<reference evidence="1 2" key="1">
    <citation type="submission" date="2011-09" db="EMBL/GenBank/DDBJ databases">
        <title>The draft genome of Treponema saccharophilum DSM 2985.</title>
        <authorList>
            <consortium name="US DOE Joint Genome Institute (JGI-PGF)"/>
            <person name="Lucas S."/>
            <person name="Copeland A."/>
            <person name="Lapidus A."/>
            <person name="Glavina del Rio T."/>
            <person name="Dalin E."/>
            <person name="Tice H."/>
            <person name="Bruce D."/>
            <person name="Goodwin L."/>
            <person name="Pitluck S."/>
            <person name="Peters L."/>
            <person name="Kyrpides N."/>
            <person name="Mavromatis K."/>
            <person name="Ivanova N."/>
            <person name="Markowitz V."/>
            <person name="Cheng J.-F."/>
            <person name="Hugenholtz P."/>
            <person name="Woyke T."/>
            <person name="Wu D."/>
            <person name="Gronow S."/>
            <person name="Wellnitz S."/>
            <person name="Brambilla E."/>
            <person name="Klenk H.-P."/>
            <person name="Eisen J.A."/>
        </authorList>
    </citation>
    <scope>NUCLEOTIDE SEQUENCE [LARGE SCALE GENOMIC DNA]</scope>
    <source>
        <strain evidence="1 2">DSM 2985</strain>
    </source>
</reference>
<comment type="caution">
    <text evidence="1">The sequence shown here is derived from an EMBL/GenBank/DDBJ whole genome shotgun (WGS) entry which is preliminary data.</text>
</comment>
<sequence length="117" mass="13376">MNEKFIEKLYKAIIKDGIDEYKDLLGNTNLEDATDKYWEKSLDLYKSLTADNREKMLKFAELVMIDTISNIFGVLDGSTSLPEESFECKVSINGNSTENELQDTFLAYVEDIAESQQ</sequence>
<accession>H7EJJ2</accession>
<dbReference type="eggNOG" id="ENOG5032YZJ">
    <property type="taxonomic scope" value="Bacteria"/>
</dbReference>